<evidence type="ECO:0000313" key="2">
    <source>
        <dbReference type="EMBL" id="MDV6313127.1"/>
    </source>
</evidence>
<dbReference type="GeneID" id="77172624"/>
<proteinExistence type="predicted"/>
<protein>
    <submittedName>
        <fullName evidence="2">Uncharacterized protein</fullName>
    </submittedName>
</protein>
<keyword evidence="3" id="KW-1185">Reference proteome</keyword>
<sequence length="172" mass="18557">MCPDGRVGITEVSTTRRLEAGELDEVTRWAEVIIDLAAGDPAKGVGFGLGSPLATATAFRGLVGWVKGRSGWRQDLDVAIELARDNNPQHFALVFVWTVAAAIQFVVLRADDRALHIGEEVLRTSERVADDNALMFAEYAVGIVLLWLRDAGFRDSGGGSGGPRGRSRPRRG</sequence>
<dbReference type="AlphaFoldDB" id="A0AAE4UBA7"/>
<evidence type="ECO:0000313" key="4">
    <source>
        <dbReference type="Proteomes" id="UP001185922"/>
    </source>
</evidence>
<evidence type="ECO:0000313" key="1">
    <source>
        <dbReference type="EMBL" id="MDV6308220.1"/>
    </source>
</evidence>
<dbReference type="EMBL" id="JAWLKI010000013">
    <property type="protein sequence ID" value="MDV6308220.1"/>
    <property type="molecule type" value="Genomic_DNA"/>
</dbReference>
<dbReference type="Proteomes" id="UP001185922">
    <property type="component" value="Unassembled WGS sequence"/>
</dbReference>
<evidence type="ECO:0000313" key="3">
    <source>
        <dbReference type="Proteomes" id="UP001185779"/>
    </source>
</evidence>
<reference evidence="2 3" key="1">
    <citation type="submission" date="2023-10" db="EMBL/GenBank/DDBJ databases">
        <title>Development of a sustainable strategy for remediation of hydrocarbon-contaminated territories based on the waste exchange concept.</title>
        <authorList>
            <person name="Krivoruchko A."/>
        </authorList>
    </citation>
    <scope>NUCLEOTIDE SEQUENCE</scope>
    <source>
        <strain evidence="1 3">IEGM 1266</strain>
        <strain evidence="2">IEGM 1279</strain>
    </source>
</reference>
<comment type="caution">
    <text evidence="2">The sequence shown here is derived from an EMBL/GenBank/DDBJ whole genome shotgun (WGS) entry which is preliminary data.</text>
</comment>
<gene>
    <name evidence="1" type="ORF">R3P94_12985</name>
    <name evidence="2" type="ORF">R3Q15_14705</name>
</gene>
<dbReference type="Proteomes" id="UP001185779">
    <property type="component" value="Unassembled WGS sequence"/>
</dbReference>
<name>A0AAE4UBA7_9ACTN</name>
<dbReference type="RefSeq" id="WP_232513161.1">
    <property type="nucleotide sequence ID" value="NZ_CP091855.1"/>
</dbReference>
<accession>A0AAE4UBA7</accession>
<organism evidence="2 4">
    <name type="scientific">Gordonia amicalis</name>
    <dbReference type="NCBI Taxonomy" id="89053"/>
    <lineage>
        <taxon>Bacteria</taxon>
        <taxon>Bacillati</taxon>
        <taxon>Actinomycetota</taxon>
        <taxon>Actinomycetes</taxon>
        <taxon>Mycobacteriales</taxon>
        <taxon>Gordoniaceae</taxon>
        <taxon>Gordonia</taxon>
    </lineage>
</organism>
<dbReference type="EMBL" id="JAWLKH010000015">
    <property type="protein sequence ID" value="MDV6313127.1"/>
    <property type="molecule type" value="Genomic_DNA"/>
</dbReference>